<dbReference type="EMBL" id="BHGK01000001">
    <property type="protein sequence ID" value="GCA67070.1"/>
    <property type="molecule type" value="Genomic_DNA"/>
</dbReference>
<gene>
    <name evidence="1" type="ORF">KGMB01110_15060</name>
</gene>
<proteinExistence type="predicted"/>
<dbReference type="AlphaFoldDB" id="A0A391P1V8"/>
<protein>
    <submittedName>
        <fullName evidence="1">Uncharacterized protein</fullName>
    </submittedName>
</protein>
<evidence type="ECO:0000313" key="2">
    <source>
        <dbReference type="Proteomes" id="UP000265643"/>
    </source>
</evidence>
<dbReference type="RefSeq" id="WP_119297968.1">
    <property type="nucleotide sequence ID" value="NZ_BHGK01000001.1"/>
</dbReference>
<evidence type="ECO:0000313" key="1">
    <source>
        <dbReference type="EMBL" id="GCA67070.1"/>
    </source>
</evidence>
<keyword evidence="2" id="KW-1185">Reference proteome</keyword>
<dbReference type="Proteomes" id="UP000265643">
    <property type="component" value="Unassembled WGS sequence"/>
</dbReference>
<sequence>MRKLSFETPDIMDILNHQVIHMDQAVTYCPEYLVTGKMRNYPSRTAQIIRAVYLGELEDSKENADLAFAPILSGQGERWQNFGEKPEGYLLSVILGREMFLKKGYHTQDAEALKEKVEKNDGHYLNCSKEEEEEWKKVLPLSKNIRTGLLLDEATFVYAAKEKEKLGAFLQKKNICVSEEIGPYFTGFDYLAAGLVEEGIKVVKDLIAEWEKQGFHQMITLTGQSQYLFTEMLSYLDLQTDIEFISILDLADDFRIQNDYVYGGSFYTRYAKKAVKLNQLSKAEKETPILNCPEFLPQVEGEKRKNVVGIWTPPLCAEYEAVMTEPEFQKAIYERSLAEIKKTHFKKLVVCDPYAYHMLLKNGYGKENVAYYFSVMN</sequence>
<accession>A0A391P1V8</accession>
<comment type="caution">
    <text evidence="1">The sequence shown here is derived from an EMBL/GenBank/DDBJ whole genome shotgun (WGS) entry which is preliminary data.</text>
</comment>
<reference evidence="2" key="1">
    <citation type="submission" date="2018-09" db="EMBL/GenBank/DDBJ databases">
        <title>Draft Genome Sequence of Mediterraneibacter sp. KCTC 15684.</title>
        <authorList>
            <person name="Kim J.S."/>
            <person name="Han K.I."/>
            <person name="Suh M.K."/>
            <person name="Lee K.C."/>
            <person name="Eom M.K."/>
            <person name="Lee J.H."/>
            <person name="Park S.H."/>
            <person name="Kang S.W."/>
            <person name="Park J.E."/>
            <person name="Oh B.S."/>
            <person name="Yu S.Y."/>
            <person name="Choi S.H."/>
            <person name="Lee D.H."/>
            <person name="Yoon H."/>
            <person name="Kim B."/>
            <person name="Yang S.J."/>
            <person name="Lee J.S."/>
        </authorList>
    </citation>
    <scope>NUCLEOTIDE SEQUENCE [LARGE SCALE GENOMIC DNA]</scope>
    <source>
        <strain evidence="2">KCTC 15684</strain>
    </source>
</reference>
<name>A0A391P1V8_9FIRM</name>
<organism evidence="1 2">
    <name type="scientific">Mediterraneibacter butyricigenes</name>
    <dbReference type="NCBI Taxonomy" id="2316025"/>
    <lineage>
        <taxon>Bacteria</taxon>
        <taxon>Bacillati</taxon>
        <taxon>Bacillota</taxon>
        <taxon>Clostridia</taxon>
        <taxon>Lachnospirales</taxon>
        <taxon>Lachnospiraceae</taxon>
        <taxon>Mediterraneibacter</taxon>
    </lineage>
</organism>